<reference evidence="2" key="1">
    <citation type="submission" date="2019-09" db="EMBL/GenBank/DDBJ databases">
        <title>Draft genome sequences of 48 bacterial type strains from the CCUG.</title>
        <authorList>
            <person name="Tunovic T."/>
            <person name="Pineiro-Iglesias B."/>
            <person name="Unosson C."/>
            <person name="Inganas E."/>
            <person name="Ohlen M."/>
            <person name="Cardew S."/>
            <person name="Jensie-Markopoulos S."/>
            <person name="Salva-Serra F."/>
            <person name="Jaen-Luchoro D."/>
            <person name="Karlsson R."/>
            <person name="Svensson-Stadler L."/>
            <person name="Chun J."/>
            <person name="Moore E."/>
        </authorList>
    </citation>
    <scope>NUCLEOTIDE SEQUENCE</scope>
    <source>
        <strain evidence="2">CCUG 15333</strain>
    </source>
</reference>
<evidence type="ECO:0000313" key="2">
    <source>
        <dbReference type="EMBL" id="KAB0588354.1"/>
    </source>
</evidence>
<feature type="compositionally biased region" description="Low complexity" evidence="1">
    <location>
        <begin position="72"/>
        <end position="83"/>
    </location>
</feature>
<protein>
    <recommendedName>
        <fullName evidence="3">GntR family transcriptional regulator</fullName>
    </recommendedName>
</protein>
<comment type="caution">
    <text evidence="2">The sequence shown here is derived from an EMBL/GenBank/DDBJ whole genome shotgun (WGS) entry which is preliminary data.</text>
</comment>
<proteinExistence type="predicted"/>
<dbReference type="AlphaFoldDB" id="A0A6A1R689"/>
<organism evidence="2">
    <name type="scientific">Comamonas kerstersii</name>
    <dbReference type="NCBI Taxonomy" id="225992"/>
    <lineage>
        <taxon>Bacteria</taxon>
        <taxon>Pseudomonadati</taxon>
        <taxon>Pseudomonadota</taxon>
        <taxon>Betaproteobacteria</taxon>
        <taxon>Burkholderiales</taxon>
        <taxon>Comamonadaceae</taxon>
        <taxon>Comamonas</taxon>
    </lineage>
</organism>
<accession>A0A6A1R689</accession>
<dbReference type="EMBL" id="VZOT01000001">
    <property type="protein sequence ID" value="KAB0588354.1"/>
    <property type="molecule type" value="Genomic_DNA"/>
</dbReference>
<sequence length="106" mass="11248">MLINHRRPLGTAVDDGVIVQKFDPGRTPVRQALKELRQERLPCALPRPGMGVACCSPGHIAQARSACRLPPAHAASGASQAGSLRLHAMVRPHMAPGSRPKPAPPE</sequence>
<feature type="region of interest" description="Disordered" evidence="1">
    <location>
        <begin position="72"/>
        <end position="106"/>
    </location>
</feature>
<dbReference type="RefSeq" id="WP_151041948.1">
    <property type="nucleotide sequence ID" value="NZ_VZOT01000001.1"/>
</dbReference>
<gene>
    <name evidence="2" type="ORF">F7P80_00075</name>
</gene>
<name>A0A6A1R689_9BURK</name>
<evidence type="ECO:0008006" key="3">
    <source>
        <dbReference type="Google" id="ProtNLM"/>
    </source>
</evidence>
<evidence type="ECO:0000256" key="1">
    <source>
        <dbReference type="SAM" id="MobiDB-lite"/>
    </source>
</evidence>